<comment type="caution">
    <text evidence="17">The sequence shown here is derived from an EMBL/GenBank/DDBJ whole genome shotgun (WGS) entry which is preliminary data.</text>
</comment>
<dbReference type="RefSeq" id="WP_170124120.1">
    <property type="nucleotide sequence ID" value="NZ_CAKZQT010000026.1"/>
</dbReference>
<keyword evidence="5 11" id="KW-0812">Transmembrane</keyword>
<evidence type="ECO:0000256" key="6">
    <source>
        <dbReference type="ARBA" id="ARBA00023004"/>
    </source>
</evidence>
<feature type="domain" description="TonB-dependent receptor plug" evidence="16">
    <location>
        <begin position="75"/>
        <end position="183"/>
    </location>
</feature>
<keyword evidence="3 11" id="KW-1134">Transmembrane beta strand</keyword>
<dbReference type="PROSITE" id="PS52016">
    <property type="entry name" value="TONB_DEPENDENT_REC_3"/>
    <property type="match status" value="1"/>
</dbReference>
<evidence type="ECO:0000259" key="16">
    <source>
        <dbReference type="Pfam" id="PF07715"/>
    </source>
</evidence>
<proteinExistence type="inferred from homology"/>
<evidence type="ECO:0000256" key="10">
    <source>
        <dbReference type="ARBA" id="ARBA00023237"/>
    </source>
</evidence>
<gene>
    <name evidence="17" type="ORF">C8D93_11412</name>
</gene>
<keyword evidence="10 11" id="KW-0998">Cell outer membrane</keyword>
<feature type="domain" description="TonB-dependent receptor-like beta-barrel" evidence="15">
    <location>
        <begin position="276"/>
        <end position="737"/>
    </location>
</feature>
<dbReference type="GO" id="GO:0009279">
    <property type="term" value="C:cell outer membrane"/>
    <property type="evidence" value="ECO:0007669"/>
    <property type="project" value="UniProtKB-SubCell"/>
</dbReference>
<keyword evidence="6" id="KW-0408">Iron</keyword>
<sequence length="771" mass="83276">MGNESMARAKRAAMLCAALAWSAAAAAESTPDIEALIPVESLTASPPEPDSSLEPARKPPIEEIVVTANKREEVLRDIPASIAVLDGESLEQSGAQGIDDFLKLVPGVNIIPNEPGAVKVTIRGISSELGTNSTTGTLFGNVSFNDAYFPFVALDPNPFDMHNVEVLKGPQGTLYGASALNGAVRYVPQSPELDAFEVKYFAQYTQVSEGDGAPIYGAAANLPLGDSLAVRLVGFDRRSPGYIDDTGRGLEDINRIRQRGARIMAQWRPTDALQVSLLYMRQDTGFDDAPFADNGDGRLSRDNTPGPSPRDSYYDMGNLALAYEFDRFTFHAETALVRKRFEEAPELSRLATGEADASTISSEIFFDSDTWSQELRLSSAAGMDHPWRWVAGAFWQEQPIDSGFDIFTTPGVSTLTPIAIPDLSAYGGGLPAGDAFITPGGQAVLGHQRADITVRELALFADVTRDLGDDWQASLGLRGYRTTSGGVTRASGALYGVVENVNEGEVAERGLTPKASLRWQPSDRFQSYVLVSRGFRVGGIQPTASSLSTTAPRSFESDTIWNYEGGVRTQWLDDQLHADLTVFHADWDQPQLAQRDPSNPNPVATYYDNVGGAKSDGAELALQWRTPVDGLSVSVSAAYTRTVTTEAFTTGAGVETMPGTPWPYAPRWQTATVIAYERPLTGGWGIHGSLTHTLISEAFTTLANDVPVFDYELVDLQLGVTDSAAIWPSLTLTLSNLTDERGINQSAFTGPANDVVYVRPRAVTLHLRGRF</sequence>
<evidence type="ECO:0000256" key="14">
    <source>
        <dbReference type="SAM" id="SignalP"/>
    </source>
</evidence>
<accession>A0A318E2X4</accession>
<dbReference type="AlphaFoldDB" id="A0A318E2X4"/>
<protein>
    <submittedName>
        <fullName evidence="17">Outer membrane receptor protein involved in Fe transport</fullName>
    </submittedName>
</protein>
<feature type="chain" id="PRO_5016451393" evidence="14">
    <location>
        <begin position="27"/>
        <end position="771"/>
    </location>
</feature>
<dbReference type="InterPro" id="IPR000531">
    <property type="entry name" value="Beta-barrel_TonB"/>
</dbReference>
<dbReference type="Pfam" id="PF00593">
    <property type="entry name" value="TonB_dep_Rec_b-barrel"/>
    <property type="match status" value="1"/>
</dbReference>
<evidence type="ECO:0000256" key="3">
    <source>
        <dbReference type="ARBA" id="ARBA00022452"/>
    </source>
</evidence>
<keyword evidence="7" id="KW-0406">Ion transport</keyword>
<name>A0A318E2X4_9GAMM</name>
<evidence type="ECO:0000313" key="18">
    <source>
        <dbReference type="Proteomes" id="UP000248330"/>
    </source>
</evidence>
<reference evidence="17 18" key="1">
    <citation type="submission" date="2018-04" db="EMBL/GenBank/DDBJ databases">
        <title>Genomic Encyclopedia of Type Strains, Phase IV (KMG-IV): sequencing the most valuable type-strain genomes for metagenomic binning, comparative biology and taxonomic classification.</title>
        <authorList>
            <person name="Goeker M."/>
        </authorList>
    </citation>
    <scope>NUCLEOTIDE SEQUENCE [LARGE SCALE GENOMIC DNA]</scope>
    <source>
        <strain evidence="17 18">DSM 104150</strain>
    </source>
</reference>
<keyword evidence="18" id="KW-1185">Reference proteome</keyword>
<keyword evidence="14" id="KW-0732">Signal</keyword>
<dbReference type="PANTHER" id="PTHR32552:SF81">
    <property type="entry name" value="TONB-DEPENDENT OUTER MEMBRANE RECEPTOR"/>
    <property type="match status" value="1"/>
</dbReference>
<feature type="region of interest" description="Disordered" evidence="13">
    <location>
        <begin position="289"/>
        <end position="310"/>
    </location>
</feature>
<dbReference type="InterPro" id="IPR039426">
    <property type="entry name" value="TonB-dep_rcpt-like"/>
</dbReference>
<keyword evidence="9 11" id="KW-0472">Membrane</keyword>
<feature type="signal peptide" evidence="14">
    <location>
        <begin position="1"/>
        <end position="26"/>
    </location>
</feature>
<keyword evidence="4" id="KW-0410">Iron transport</keyword>
<evidence type="ECO:0000256" key="4">
    <source>
        <dbReference type="ARBA" id="ARBA00022496"/>
    </source>
</evidence>
<dbReference type="InterPro" id="IPR036942">
    <property type="entry name" value="Beta-barrel_TonB_sf"/>
</dbReference>
<evidence type="ECO:0000256" key="1">
    <source>
        <dbReference type="ARBA" id="ARBA00004571"/>
    </source>
</evidence>
<evidence type="ECO:0000259" key="15">
    <source>
        <dbReference type="Pfam" id="PF00593"/>
    </source>
</evidence>
<dbReference type="Pfam" id="PF07715">
    <property type="entry name" value="Plug"/>
    <property type="match status" value="1"/>
</dbReference>
<dbReference type="PANTHER" id="PTHR32552">
    <property type="entry name" value="FERRICHROME IRON RECEPTOR-RELATED"/>
    <property type="match status" value="1"/>
</dbReference>
<evidence type="ECO:0000256" key="8">
    <source>
        <dbReference type="ARBA" id="ARBA00023077"/>
    </source>
</evidence>
<dbReference type="Proteomes" id="UP000248330">
    <property type="component" value="Unassembled WGS sequence"/>
</dbReference>
<evidence type="ECO:0000256" key="9">
    <source>
        <dbReference type="ARBA" id="ARBA00023136"/>
    </source>
</evidence>
<evidence type="ECO:0000256" key="7">
    <source>
        <dbReference type="ARBA" id="ARBA00023065"/>
    </source>
</evidence>
<dbReference type="Gene3D" id="2.40.170.20">
    <property type="entry name" value="TonB-dependent receptor, beta-barrel domain"/>
    <property type="match status" value="1"/>
</dbReference>
<dbReference type="EMBL" id="QICN01000014">
    <property type="protein sequence ID" value="PXV63949.1"/>
    <property type="molecule type" value="Genomic_DNA"/>
</dbReference>
<comment type="similarity">
    <text evidence="11 12">Belongs to the TonB-dependent receptor family.</text>
</comment>
<dbReference type="SUPFAM" id="SSF56935">
    <property type="entry name" value="Porins"/>
    <property type="match status" value="1"/>
</dbReference>
<evidence type="ECO:0000256" key="13">
    <source>
        <dbReference type="SAM" id="MobiDB-lite"/>
    </source>
</evidence>
<evidence type="ECO:0000256" key="11">
    <source>
        <dbReference type="PROSITE-ProRule" id="PRU01360"/>
    </source>
</evidence>
<evidence type="ECO:0000256" key="5">
    <source>
        <dbReference type="ARBA" id="ARBA00022692"/>
    </source>
</evidence>
<evidence type="ECO:0000313" key="17">
    <source>
        <dbReference type="EMBL" id="PXV63949.1"/>
    </source>
</evidence>
<keyword evidence="2 11" id="KW-0813">Transport</keyword>
<comment type="subcellular location">
    <subcellularLocation>
        <location evidence="1 11">Cell outer membrane</location>
        <topology evidence="1 11">Multi-pass membrane protein</topology>
    </subcellularLocation>
</comment>
<organism evidence="17 18">
    <name type="scientific">Sinimarinibacterium flocculans</name>
    <dbReference type="NCBI Taxonomy" id="985250"/>
    <lineage>
        <taxon>Bacteria</taxon>
        <taxon>Pseudomonadati</taxon>
        <taxon>Pseudomonadota</taxon>
        <taxon>Gammaproteobacteria</taxon>
        <taxon>Nevskiales</taxon>
        <taxon>Nevskiaceae</taxon>
        <taxon>Sinimarinibacterium</taxon>
    </lineage>
</organism>
<dbReference type="GO" id="GO:0006826">
    <property type="term" value="P:iron ion transport"/>
    <property type="evidence" value="ECO:0007669"/>
    <property type="project" value="UniProtKB-KW"/>
</dbReference>
<evidence type="ECO:0000256" key="12">
    <source>
        <dbReference type="RuleBase" id="RU003357"/>
    </source>
</evidence>
<dbReference type="InterPro" id="IPR012910">
    <property type="entry name" value="Plug_dom"/>
</dbReference>
<keyword evidence="17" id="KW-0675">Receptor</keyword>
<evidence type="ECO:0000256" key="2">
    <source>
        <dbReference type="ARBA" id="ARBA00022448"/>
    </source>
</evidence>
<keyword evidence="8 12" id="KW-0798">TonB box</keyword>